<dbReference type="SUPFAM" id="SSF50494">
    <property type="entry name" value="Trypsin-like serine proteases"/>
    <property type="match status" value="1"/>
</dbReference>
<dbReference type="InterPro" id="IPR009003">
    <property type="entry name" value="Peptidase_S1_PA"/>
</dbReference>
<dbReference type="Gene3D" id="2.40.10.10">
    <property type="entry name" value="Trypsin-like serine proteases"/>
    <property type="match status" value="1"/>
</dbReference>
<sequence length="250" mass="26557">MPVRIRRTAAFATLALASCFSITATAFGPGEPAAAISFGEQAYRTDVVQIHVQDATNGRIEKCTGTAISSQWVLTAAHCVSPATIDGKHSPAAVSVYYSNNETTPGPATRVDRYEVHPNADLALLHVATATPLERYPDIADNHRFTAGERVELYGYGRGYQGAQTPWLQRATLKVTATNESHLAGEVVSLRGITGGSNHGDSGGPIMTEDGDLVAVNVLGTAQSTTDPYAGSKAIDLRHYRDWISSVTDA</sequence>
<dbReference type="PROSITE" id="PS51257">
    <property type="entry name" value="PROKAR_LIPOPROTEIN"/>
    <property type="match status" value="1"/>
</dbReference>
<keyword evidence="1" id="KW-1015">Disulfide bond</keyword>
<evidence type="ECO:0000259" key="4">
    <source>
        <dbReference type="PROSITE" id="PS50240"/>
    </source>
</evidence>
<accession>A0ABW5RGY8</accession>
<dbReference type="Pfam" id="PF00089">
    <property type="entry name" value="Trypsin"/>
    <property type="match status" value="1"/>
</dbReference>
<feature type="signal peptide" evidence="3">
    <location>
        <begin position="1"/>
        <end position="26"/>
    </location>
</feature>
<dbReference type="SMART" id="SM00020">
    <property type="entry name" value="Tryp_SPc"/>
    <property type="match status" value="1"/>
</dbReference>
<dbReference type="EMBL" id="JBHUNF010000002">
    <property type="protein sequence ID" value="MFD2674341.1"/>
    <property type="molecule type" value="Genomic_DNA"/>
</dbReference>
<reference evidence="6" key="1">
    <citation type="journal article" date="2019" name="Int. J. Syst. Evol. Microbiol.">
        <title>The Global Catalogue of Microorganisms (GCM) 10K type strain sequencing project: providing services to taxonomists for standard genome sequencing and annotation.</title>
        <authorList>
            <consortium name="The Broad Institute Genomics Platform"/>
            <consortium name="The Broad Institute Genome Sequencing Center for Infectious Disease"/>
            <person name="Wu L."/>
            <person name="Ma J."/>
        </authorList>
    </citation>
    <scope>NUCLEOTIDE SEQUENCE [LARGE SCALE GENOMIC DNA]</scope>
    <source>
        <strain evidence="6">TISTR 1511</strain>
    </source>
</reference>
<dbReference type="PANTHER" id="PTHR24260">
    <property type="match status" value="1"/>
</dbReference>
<comment type="caution">
    <text evidence="5">The sequence shown here is derived from an EMBL/GenBank/DDBJ whole genome shotgun (WGS) entry which is preliminary data.</text>
</comment>
<dbReference type="Proteomes" id="UP001597453">
    <property type="component" value="Unassembled WGS sequence"/>
</dbReference>
<keyword evidence="6" id="KW-1185">Reference proteome</keyword>
<dbReference type="InterPro" id="IPR033116">
    <property type="entry name" value="TRYPSIN_SER"/>
</dbReference>
<evidence type="ECO:0000256" key="2">
    <source>
        <dbReference type="RuleBase" id="RU363034"/>
    </source>
</evidence>
<dbReference type="InterPro" id="IPR018114">
    <property type="entry name" value="TRYPSIN_HIS"/>
</dbReference>
<keyword evidence="3" id="KW-0732">Signal</keyword>
<dbReference type="InterPro" id="IPR001254">
    <property type="entry name" value="Trypsin_dom"/>
</dbReference>
<gene>
    <name evidence="5" type="ORF">ACFSUQ_03370</name>
</gene>
<dbReference type="InterPro" id="IPR043504">
    <property type="entry name" value="Peptidase_S1_PA_chymotrypsin"/>
</dbReference>
<dbReference type="PANTHER" id="PTHR24260:SF132">
    <property type="entry name" value="PEPTIDASE S1 DOMAIN-CONTAINING PROTEIN"/>
    <property type="match status" value="1"/>
</dbReference>
<dbReference type="PROSITE" id="PS00134">
    <property type="entry name" value="TRYPSIN_HIS"/>
    <property type="match status" value="1"/>
</dbReference>
<keyword evidence="2" id="KW-0378">Hydrolase</keyword>
<evidence type="ECO:0000313" key="5">
    <source>
        <dbReference type="EMBL" id="MFD2674341.1"/>
    </source>
</evidence>
<feature type="domain" description="Peptidase S1" evidence="4">
    <location>
        <begin position="63"/>
        <end position="249"/>
    </location>
</feature>
<dbReference type="RefSeq" id="WP_066056897.1">
    <property type="nucleotide sequence ID" value="NZ_JBHUNF010000002.1"/>
</dbReference>
<dbReference type="PRINTS" id="PR00722">
    <property type="entry name" value="CHYMOTRYPSIN"/>
</dbReference>
<dbReference type="PROSITE" id="PS00135">
    <property type="entry name" value="TRYPSIN_SER"/>
    <property type="match status" value="1"/>
</dbReference>
<feature type="chain" id="PRO_5045104726" evidence="3">
    <location>
        <begin position="27"/>
        <end position="250"/>
    </location>
</feature>
<protein>
    <submittedName>
        <fullName evidence="5">S1 family peptidase</fullName>
    </submittedName>
</protein>
<proteinExistence type="predicted"/>
<evidence type="ECO:0000256" key="1">
    <source>
        <dbReference type="ARBA" id="ARBA00023157"/>
    </source>
</evidence>
<keyword evidence="2" id="KW-0720">Serine protease</keyword>
<keyword evidence="2" id="KW-0645">Protease</keyword>
<dbReference type="InterPro" id="IPR051333">
    <property type="entry name" value="CLIP_Serine_Protease"/>
</dbReference>
<dbReference type="PROSITE" id="PS50240">
    <property type="entry name" value="TRYPSIN_DOM"/>
    <property type="match status" value="1"/>
</dbReference>
<organism evidence="5 6">
    <name type="scientific">Gulosibacter bifidus</name>
    <dbReference type="NCBI Taxonomy" id="272239"/>
    <lineage>
        <taxon>Bacteria</taxon>
        <taxon>Bacillati</taxon>
        <taxon>Actinomycetota</taxon>
        <taxon>Actinomycetes</taxon>
        <taxon>Micrococcales</taxon>
        <taxon>Microbacteriaceae</taxon>
        <taxon>Gulosibacter</taxon>
    </lineage>
</organism>
<name>A0ABW5RGY8_9MICO</name>
<evidence type="ECO:0000313" key="6">
    <source>
        <dbReference type="Proteomes" id="UP001597453"/>
    </source>
</evidence>
<dbReference type="InterPro" id="IPR001314">
    <property type="entry name" value="Peptidase_S1A"/>
</dbReference>
<evidence type="ECO:0000256" key="3">
    <source>
        <dbReference type="SAM" id="SignalP"/>
    </source>
</evidence>